<dbReference type="VEuPathDB" id="TrichDB:TVAG_339530"/>
<keyword evidence="2" id="KW-1185">Reference proteome</keyword>
<organism evidence="1 2">
    <name type="scientific">Trichomonas vaginalis (strain ATCC PRA-98 / G3)</name>
    <dbReference type="NCBI Taxonomy" id="412133"/>
    <lineage>
        <taxon>Eukaryota</taxon>
        <taxon>Metamonada</taxon>
        <taxon>Parabasalia</taxon>
        <taxon>Trichomonadida</taxon>
        <taxon>Trichomonadidae</taxon>
        <taxon>Trichomonas</taxon>
    </lineage>
</organism>
<dbReference type="AlphaFoldDB" id="A2GX17"/>
<evidence type="ECO:0000313" key="1">
    <source>
        <dbReference type="EMBL" id="EAX78300.1"/>
    </source>
</evidence>
<reference evidence="1" key="2">
    <citation type="journal article" date="2007" name="Science">
        <title>Draft genome sequence of the sexually transmitted pathogen Trichomonas vaginalis.</title>
        <authorList>
            <person name="Carlton J.M."/>
            <person name="Hirt R.P."/>
            <person name="Silva J.C."/>
            <person name="Delcher A.L."/>
            <person name="Schatz M."/>
            <person name="Zhao Q."/>
            <person name="Wortman J.R."/>
            <person name="Bidwell S.L."/>
            <person name="Alsmark U.C.M."/>
            <person name="Besteiro S."/>
            <person name="Sicheritz-Ponten T."/>
            <person name="Noel C.J."/>
            <person name="Dacks J.B."/>
            <person name="Foster P.G."/>
            <person name="Simillion C."/>
            <person name="Van de Peer Y."/>
            <person name="Miranda-Saavedra D."/>
            <person name="Barton G.J."/>
            <person name="Westrop G.D."/>
            <person name="Mueller S."/>
            <person name="Dessi D."/>
            <person name="Fiori P.L."/>
            <person name="Ren Q."/>
            <person name="Paulsen I."/>
            <person name="Zhang H."/>
            <person name="Bastida-Corcuera F.D."/>
            <person name="Simoes-Barbosa A."/>
            <person name="Brown M.T."/>
            <person name="Hayes R.D."/>
            <person name="Mukherjee M."/>
            <person name="Okumura C.Y."/>
            <person name="Schneider R."/>
            <person name="Smith A.J."/>
            <person name="Vanacova S."/>
            <person name="Villalvazo M."/>
            <person name="Haas B.J."/>
            <person name="Pertea M."/>
            <person name="Feldblyum T.V."/>
            <person name="Utterback T.R."/>
            <person name="Shu C.L."/>
            <person name="Osoegawa K."/>
            <person name="de Jong P.J."/>
            <person name="Hrdy I."/>
            <person name="Horvathova L."/>
            <person name="Zubacova Z."/>
            <person name="Dolezal P."/>
            <person name="Malik S.B."/>
            <person name="Logsdon J.M. Jr."/>
            <person name="Henze K."/>
            <person name="Gupta A."/>
            <person name="Wang C.C."/>
            <person name="Dunne R.L."/>
            <person name="Upcroft J.A."/>
            <person name="Upcroft P."/>
            <person name="White O."/>
            <person name="Salzberg S.L."/>
            <person name="Tang P."/>
            <person name="Chiu C.-H."/>
            <person name="Lee Y.-S."/>
            <person name="Embley T.M."/>
            <person name="Coombs G.H."/>
            <person name="Mottram J.C."/>
            <person name="Tachezy J."/>
            <person name="Fraser-Liggett C.M."/>
            <person name="Johnson P.J."/>
        </authorList>
    </citation>
    <scope>NUCLEOTIDE SEQUENCE [LARGE SCALE GENOMIC DNA]</scope>
    <source>
        <strain evidence="1">G3</strain>
    </source>
</reference>
<dbReference type="InParanoid" id="A2GX17"/>
<dbReference type="VEuPathDB" id="TrichDB:TVAGG3_0629100"/>
<feature type="non-terminal residue" evidence="1">
    <location>
        <position position="1"/>
    </location>
</feature>
<protein>
    <submittedName>
        <fullName evidence="1">Uncharacterized protein</fullName>
    </submittedName>
</protein>
<accession>A2GX17</accession>
<dbReference type="KEGG" id="tva:4735721"/>
<gene>
    <name evidence="1" type="ORF">TVAG_339530</name>
</gene>
<evidence type="ECO:0000313" key="2">
    <source>
        <dbReference type="Proteomes" id="UP000001542"/>
    </source>
</evidence>
<sequence>HNNSSDPAMVHLLLVVHNNSSDPAMVHLLLVVHNNSSDPAMVHLLLVVHNNSSDPAMVHLLLVVHNNSSDPAMVHLLLVVHNNSSDPAMVHLLLVVHNNSSDPAMVHLLLVVHNSLILKPLLQTNHLVHTIKLILIPSVPINQVNVPILLILNLVRTTSLLIFHFPVVDPNNQFLMISCRPFSIYSNNMGDMVSSPLTLGLIKI</sequence>
<proteinExistence type="predicted"/>
<dbReference type="Proteomes" id="UP000001542">
    <property type="component" value="Unassembled WGS sequence"/>
</dbReference>
<dbReference type="EMBL" id="DS121730">
    <property type="protein sequence ID" value="EAX78300.1"/>
    <property type="molecule type" value="Genomic_DNA"/>
</dbReference>
<name>A2GX17_TRIV3</name>
<reference evidence="1" key="1">
    <citation type="submission" date="2006-10" db="EMBL/GenBank/DDBJ databases">
        <authorList>
            <person name="Amadeo P."/>
            <person name="Zhao Q."/>
            <person name="Wortman J."/>
            <person name="Fraser-Liggett C."/>
            <person name="Carlton J."/>
        </authorList>
    </citation>
    <scope>NUCLEOTIDE SEQUENCE</scope>
    <source>
        <strain evidence="1">G3</strain>
    </source>
</reference>